<dbReference type="Proteomes" id="UP001165962">
    <property type="component" value="Unassembled WGS sequence"/>
</dbReference>
<evidence type="ECO:0000313" key="6">
    <source>
        <dbReference type="EMBL" id="NHN31083.1"/>
    </source>
</evidence>
<keyword evidence="7" id="KW-1185">Reference proteome</keyword>
<dbReference type="InterPro" id="IPR050319">
    <property type="entry name" value="ABC_transp_ATP-bind"/>
</dbReference>
<dbReference type="InterPro" id="IPR013563">
    <property type="entry name" value="Oligopep_ABC_C"/>
</dbReference>
<dbReference type="InterPro" id="IPR003439">
    <property type="entry name" value="ABC_transporter-like_ATP-bd"/>
</dbReference>
<evidence type="ECO:0000256" key="4">
    <source>
        <dbReference type="ARBA" id="ARBA00022840"/>
    </source>
</evidence>
<evidence type="ECO:0000256" key="1">
    <source>
        <dbReference type="ARBA" id="ARBA00005417"/>
    </source>
</evidence>
<dbReference type="PROSITE" id="PS50893">
    <property type="entry name" value="ABC_TRANSPORTER_2"/>
    <property type="match status" value="1"/>
</dbReference>
<name>A0ABX0J628_9BACL</name>
<proteinExistence type="inferred from homology"/>
<dbReference type="EMBL" id="JAAOIW010000004">
    <property type="protein sequence ID" value="NHN31083.1"/>
    <property type="molecule type" value="Genomic_DNA"/>
</dbReference>
<accession>A0ABX0J628</accession>
<dbReference type="Pfam" id="PF00005">
    <property type="entry name" value="ABC_tran"/>
    <property type="match status" value="1"/>
</dbReference>
<evidence type="ECO:0000259" key="5">
    <source>
        <dbReference type="PROSITE" id="PS50893"/>
    </source>
</evidence>
<dbReference type="RefSeq" id="WP_166150658.1">
    <property type="nucleotide sequence ID" value="NZ_JAAOIW010000004.1"/>
</dbReference>
<dbReference type="PANTHER" id="PTHR43776">
    <property type="entry name" value="TRANSPORT ATP-BINDING PROTEIN"/>
    <property type="match status" value="1"/>
</dbReference>
<dbReference type="InterPro" id="IPR017871">
    <property type="entry name" value="ABC_transporter-like_CS"/>
</dbReference>
<dbReference type="SUPFAM" id="SSF52540">
    <property type="entry name" value="P-loop containing nucleoside triphosphate hydrolases"/>
    <property type="match status" value="1"/>
</dbReference>
<evidence type="ECO:0000313" key="7">
    <source>
        <dbReference type="Proteomes" id="UP001165962"/>
    </source>
</evidence>
<keyword evidence="2" id="KW-0813">Transport</keyword>
<dbReference type="GO" id="GO:0005524">
    <property type="term" value="F:ATP binding"/>
    <property type="evidence" value="ECO:0007669"/>
    <property type="project" value="UniProtKB-KW"/>
</dbReference>
<gene>
    <name evidence="6" type="ORF">G9U52_14685</name>
</gene>
<keyword evidence="4 6" id="KW-0067">ATP-binding</keyword>
<comment type="similarity">
    <text evidence="1">Belongs to the ABC transporter superfamily.</text>
</comment>
<dbReference type="Pfam" id="PF08352">
    <property type="entry name" value="oligo_HPY"/>
    <property type="match status" value="1"/>
</dbReference>
<dbReference type="SMART" id="SM00382">
    <property type="entry name" value="AAA"/>
    <property type="match status" value="1"/>
</dbReference>
<evidence type="ECO:0000256" key="3">
    <source>
        <dbReference type="ARBA" id="ARBA00022741"/>
    </source>
</evidence>
<sequence length="333" mass="37420">MVDSTTEDAVASPLLVVENLKKYYNQPFSLFRKHNPIKAVDGISFDLHAGKALGLVGESGCGKSTAGRAVLKLDSITSGKVFFKGNEITHLQGDALRELRKDMQIVFQDPYSSLNGRMRVKDILAEPFKIHGLHPGREYQEVKRLLEMVGLLESSFDKMPHEFSGGQRQRIVIARAIALRPQFIVCDEPVSALDVSVQSQIVNLFSQLQKELDLSYLFISHGLSVVRHICDRVGVMYLGKLVELGDKKSIFSNPLHPYTQALINAIPTPNPRIQRTREKITLEGDLPSPMNPPSGCHFHTRCPYAQERCKVEEPQWREIEPAHWVSCHFAPLT</sequence>
<dbReference type="PROSITE" id="PS00211">
    <property type="entry name" value="ABC_TRANSPORTER_1"/>
    <property type="match status" value="1"/>
</dbReference>
<reference evidence="6" key="1">
    <citation type="submission" date="2020-03" db="EMBL/GenBank/DDBJ databases">
        <title>Draft sequencing of Paenibacilllus sp. S3N08.</title>
        <authorList>
            <person name="Kim D.-U."/>
        </authorList>
    </citation>
    <scope>NUCLEOTIDE SEQUENCE</scope>
    <source>
        <strain evidence="6">S3N08</strain>
    </source>
</reference>
<comment type="caution">
    <text evidence="6">The sequence shown here is derived from an EMBL/GenBank/DDBJ whole genome shotgun (WGS) entry which is preliminary data.</text>
</comment>
<dbReference type="NCBIfam" id="TIGR01727">
    <property type="entry name" value="oligo_HPY"/>
    <property type="match status" value="1"/>
</dbReference>
<feature type="domain" description="ABC transporter" evidence="5">
    <location>
        <begin position="15"/>
        <end position="263"/>
    </location>
</feature>
<dbReference type="Gene3D" id="3.40.50.300">
    <property type="entry name" value="P-loop containing nucleotide triphosphate hydrolases"/>
    <property type="match status" value="1"/>
</dbReference>
<dbReference type="InterPro" id="IPR003593">
    <property type="entry name" value="AAA+_ATPase"/>
</dbReference>
<evidence type="ECO:0000256" key="2">
    <source>
        <dbReference type="ARBA" id="ARBA00022448"/>
    </source>
</evidence>
<dbReference type="InterPro" id="IPR027417">
    <property type="entry name" value="P-loop_NTPase"/>
</dbReference>
<dbReference type="CDD" id="cd03257">
    <property type="entry name" value="ABC_NikE_OppD_transporters"/>
    <property type="match status" value="1"/>
</dbReference>
<organism evidence="6 7">
    <name type="scientific">Paenibacillus agricola</name>
    <dbReference type="NCBI Taxonomy" id="2716264"/>
    <lineage>
        <taxon>Bacteria</taxon>
        <taxon>Bacillati</taxon>
        <taxon>Bacillota</taxon>
        <taxon>Bacilli</taxon>
        <taxon>Bacillales</taxon>
        <taxon>Paenibacillaceae</taxon>
        <taxon>Paenibacillus</taxon>
    </lineage>
</organism>
<keyword evidence="3" id="KW-0547">Nucleotide-binding</keyword>
<protein>
    <submittedName>
        <fullName evidence="6">ATP-binding cassette domain-containing protein</fullName>
    </submittedName>
</protein>